<evidence type="ECO:0000256" key="5">
    <source>
        <dbReference type="SAM" id="MobiDB-lite"/>
    </source>
</evidence>
<dbReference type="PATRIC" id="fig|1238182.3.peg.2357"/>
<dbReference type="GO" id="GO:0030170">
    <property type="term" value="F:pyridoxal phosphate binding"/>
    <property type="evidence" value="ECO:0007669"/>
    <property type="project" value="InterPro"/>
</dbReference>
<dbReference type="PROSITE" id="PS00868">
    <property type="entry name" value="CYS_MET_METAB_PP"/>
    <property type="match status" value="1"/>
</dbReference>
<dbReference type="GO" id="GO:0005737">
    <property type="term" value="C:cytoplasm"/>
    <property type="evidence" value="ECO:0007669"/>
    <property type="project" value="TreeGrafter"/>
</dbReference>
<dbReference type="Pfam" id="PF13380">
    <property type="entry name" value="CoA_binding_2"/>
    <property type="match status" value="1"/>
</dbReference>
<evidence type="ECO:0000256" key="1">
    <source>
        <dbReference type="ARBA" id="ARBA00001933"/>
    </source>
</evidence>
<dbReference type="CDD" id="cd00614">
    <property type="entry name" value="CGS_like"/>
    <property type="match status" value="1"/>
</dbReference>
<sequence>MQEDDRKRRRGPVPMTTALSYPDALIRKVLQGTKTIAMVGASTNWNRPSYFVMKYLQEKGYRVIPVNPGAAGQELLGEAVYPDLKSIPEPVDMVDIFRRPDHVPPIVEEAIEIGAKSVWMQLGVVNEEAAARAEAAGLTVIMDRCPKIEFGRLGGELSWQGVNSGIVSSKPRRAPASGAPAQKADTAQGPQREYGFETRAIHAGSAPDPTTGARTTPIYQTTSYVFDDADHAANLFNLHTFGYIYSRLTNPTVSVLEERVASLEGGRAALCCASGHAAQFLTFFTLLEPGDEFVASRNLYGGSITQFGLSFKKLGWNCHFVDPTDPENFRKALTPKCKAIFLEALANPGGIVVDVEAVAKIADEAGIPLIVDNTMATPYLMRPIEYGADLVVHSTTKFLGGHGNAVGGAIVESGTFDWARNDKFPSLAKPEPAYHGLTFYETFGDFAFTTKARAVALRDFGPALSPQNAFLTITGIETLHIRMQRHCENAQKVAEFLENHPQVAWVSYPGLGSSPFKGLVEKYLPKGCGAVFTFGVKGGYEVGRRVVEGTEVFSHLANIGDTRSLILHPASTTHRQLTEEQQIAAGAGPDTIRLSIGLETVDDLIADLDAALTAAA</sequence>
<keyword evidence="3" id="KW-0808">Transferase</keyword>
<dbReference type="GO" id="GO:0006535">
    <property type="term" value="P:cysteine biosynthetic process from serine"/>
    <property type="evidence" value="ECO:0007669"/>
    <property type="project" value="TreeGrafter"/>
</dbReference>
<accession>K9GVS9</accession>
<evidence type="ECO:0000256" key="3">
    <source>
        <dbReference type="ARBA" id="ARBA00022679"/>
    </source>
</evidence>
<dbReference type="Gene3D" id="3.40.640.10">
    <property type="entry name" value="Type I PLP-dependent aspartate aminotransferase-like (Major domain)"/>
    <property type="match status" value="1"/>
</dbReference>
<dbReference type="EMBL" id="ANHY01000010">
    <property type="protein sequence ID" value="EKV30060.1"/>
    <property type="molecule type" value="Genomic_DNA"/>
</dbReference>
<dbReference type="InterPro" id="IPR036291">
    <property type="entry name" value="NAD(P)-bd_dom_sf"/>
</dbReference>
<gene>
    <name evidence="7" type="ORF">C882_0141</name>
</gene>
<dbReference type="eggNOG" id="COG2873">
    <property type="taxonomic scope" value="Bacteria"/>
</dbReference>
<organism evidence="7 8">
    <name type="scientific">Caenispirillum salinarum AK4</name>
    <dbReference type="NCBI Taxonomy" id="1238182"/>
    <lineage>
        <taxon>Bacteria</taxon>
        <taxon>Pseudomonadati</taxon>
        <taxon>Pseudomonadota</taxon>
        <taxon>Alphaproteobacteria</taxon>
        <taxon>Rhodospirillales</taxon>
        <taxon>Novispirillaceae</taxon>
        <taxon>Caenispirillum</taxon>
    </lineage>
</organism>
<dbReference type="InterPro" id="IPR015421">
    <property type="entry name" value="PyrdxlP-dep_Trfase_major"/>
</dbReference>
<dbReference type="InterPro" id="IPR054542">
    <property type="entry name" value="Cys_met_metab_PP"/>
</dbReference>
<dbReference type="NCBIfam" id="TIGR01326">
    <property type="entry name" value="OAH_OAS_sulfhy"/>
    <property type="match status" value="1"/>
</dbReference>
<evidence type="ECO:0000256" key="2">
    <source>
        <dbReference type="ARBA" id="ARBA00009077"/>
    </source>
</evidence>
<protein>
    <submittedName>
        <fullName evidence="7">O-acetylhomoserine sulfhydrylase</fullName>
    </submittedName>
</protein>
<dbReference type="Gene3D" id="3.90.1150.10">
    <property type="entry name" value="Aspartate Aminotransferase, domain 1"/>
    <property type="match status" value="1"/>
</dbReference>
<comment type="similarity">
    <text evidence="2">Belongs to the trans-sulfuration enzymes family.</text>
</comment>
<dbReference type="Gene3D" id="3.40.50.720">
    <property type="entry name" value="NAD(P)-binding Rossmann-like Domain"/>
    <property type="match status" value="1"/>
</dbReference>
<feature type="region of interest" description="Disordered" evidence="5">
    <location>
        <begin position="168"/>
        <end position="189"/>
    </location>
</feature>
<dbReference type="SUPFAM" id="SSF51735">
    <property type="entry name" value="NAD(P)-binding Rossmann-fold domains"/>
    <property type="match status" value="1"/>
</dbReference>
<dbReference type="NCBIfam" id="NF004650">
    <property type="entry name" value="PRK05994.1"/>
    <property type="match status" value="1"/>
</dbReference>
<evidence type="ECO:0000256" key="4">
    <source>
        <dbReference type="ARBA" id="ARBA00022898"/>
    </source>
</evidence>
<evidence type="ECO:0000313" key="7">
    <source>
        <dbReference type="EMBL" id="EKV30060.1"/>
    </source>
</evidence>
<dbReference type="AlphaFoldDB" id="K9GVS9"/>
<dbReference type="InterPro" id="IPR003781">
    <property type="entry name" value="CoA-bd"/>
</dbReference>
<keyword evidence="8" id="KW-1185">Reference proteome</keyword>
<evidence type="ECO:0000259" key="6">
    <source>
        <dbReference type="SMART" id="SM00881"/>
    </source>
</evidence>
<dbReference type="Pfam" id="PF01053">
    <property type="entry name" value="Cys_Met_Meta_PP"/>
    <property type="match status" value="1"/>
</dbReference>
<comment type="cofactor">
    <cofactor evidence="1">
        <name>pyridoxal 5'-phosphate</name>
        <dbReference type="ChEBI" id="CHEBI:597326"/>
    </cofactor>
</comment>
<dbReference type="InterPro" id="IPR015422">
    <property type="entry name" value="PyrdxlP-dep_Trfase_small"/>
</dbReference>
<proteinExistence type="inferred from homology"/>
<comment type="caution">
    <text evidence="7">The sequence shown here is derived from an EMBL/GenBank/DDBJ whole genome shotgun (WGS) entry which is preliminary data.</text>
</comment>
<feature type="domain" description="CoA-binding" evidence="6">
    <location>
        <begin position="30"/>
        <end position="124"/>
    </location>
</feature>
<evidence type="ECO:0000313" key="8">
    <source>
        <dbReference type="Proteomes" id="UP000009881"/>
    </source>
</evidence>
<dbReference type="Proteomes" id="UP000009881">
    <property type="component" value="Unassembled WGS sequence"/>
</dbReference>
<dbReference type="GO" id="GO:0003961">
    <property type="term" value="F:O-acetylhomoserine aminocarboxypropyltransferase activity"/>
    <property type="evidence" value="ECO:0007669"/>
    <property type="project" value="TreeGrafter"/>
</dbReference>
<dbReference type="InterPro" id="IPR000277">
    <property type="entry name" value="Cys/Met-Metab_PyrdxlP-dep_enz"/>
</dbReference>
<dbReference type="GO" id="GO:0019346">
    <property type="term" value="P:transsulfuration"/>
    <property type="evidence" value="ECO:0007669"/>
    <property type="project" value="InterPro"/>
</dbReference>
<dbReference type="PANTHER" id="PTHR43797">
    <property type="entry name" value="HOMOCYSTEINE/CYSTEINE SYNTHASE"/>
    <property type="match status" value="1"/>
</dbReference>
<dbReference type="InterPro" id="IPR015424">
    <property type="entry name" value="PyrdxlP-dep_Trfase"/>
</dbReference>
<reference evidence="7 8" key="1">
    <citation type="journal article" date="2013" name="Genome Announc.">
        <title>Draft Genome Sequence of an Alphaproteobacterium, Caenispirillum salinarum AK4(T), Isolated from a Solar Saltern.</title>
        <authorList>
            <person name="Khatri I."/>
            <person name="Singh A."/>
            <person name="Korpole S."/>
            <person name="Pinnaka A.K."/>
            <person name="Subramanian S."/>
        </authorList>
    </citation>
    <scope>NUCLEOTIDE SEQUENCE [LARGE SCALE GENOMIC DNA]</scope>
    <source>
        <strain evidence="7 8">AK4</strain>
    </source>
</reference>
<keyword evidence="4" id="KW-0663">Pyridoxal phosphate</keyword>
<name>K9GVS9_9PROT</name>
<dbReference type="PANTHER" id="PTHR43797:SF2">
    <property type="entry name" value="HOMOCYSTEINE_CYSTEINE SYNTHASE"/>
    <property type="match status" value="1"/>
</dbReference>
<dbReference type="STRING" id="1238182.C882_0141"/>
<dbReference type="SUPFAM" id="SSF53383">
    <property type="entry name" value="PLP-dependent transferases"/>
    <property type="match status" value="1"/>
</dbReference>
<dbReference type="FunFam" id="3.40.640.10:FF:000035">
    <property type="entry name" value="O-succinylhomoserine sulfhydrylase"/>
    <property type="match status" value="1"/>
</dbReference>
<dbReference type="GO" id="GO:0071269">
    <property type="term" value="P:L-homocysteine biosynthetic process"/>
    <property type="evidence" value="ECO:0007669"/>
    <property type="project" value="TreeGrafter"/>
</dbReference>
<dbReference type="GO" id="GO:0004124">
    <property type="term" value="F:cysteine synthase activity"/>
    <property type="evidence" value="ECO:0007669"/>
    <property type="project" value="TreeGrafter"/>
</dbReference>
<dbReference type="SMART" id="SM00881">
    <property type="entry name" value="CoA_binding"/>
    <property type="match status" value="1"/>
</dbReference>
<dbReference type="InterPro" id="IPR006235">
    <property type="entry name" value="OAc-hSer/O-AcSer_sulfhydrylase"/>
</dbReference>